<protein>
    <submittedName>
        <fullName evidence="1">Uncharacterized protein</fullName>
    </submittedName>
</protein>
<name>A0A832DKR1_9BACT</name>
<accession>A0A832DKR1</accession>
<dbReference type="EMBL" id="DSVI01000008">
    <property type="protein sequence ID" value="HGT47819.1"/>
    <property type="molecule type" value="Genomic_DNA"/>
</dbReference>
<proteinExistence type="predicted"/>
<evidence type="ECO:0000313" key="1">
    <source>
        <dbReference type="EMBL" id="HGT47819.1"/>
    </source>
</evidence>
<dbReference type="SUPFAM" id="SSF56935">
    <property type="entry name" value="Porins"/>
    <property type="match status" value="1"/>
</dbReference>
<reference evidence="1" key="1">
    <citation type="journal article" date="2020" name="mSystems">
        <title>Genome- and Community-Level Interaction Insights into Carbon Utilization and Element Cycling Functions of Hydrothermarchaeota in Hydrothermal Sediment.</title>
        <authorList>
            <person name="Zhou Z."/>
            <person name="Liu Y."/>
            <person name="Xu W."/>
            <person name="Pan J."/>
            <person name="Luo Z.H."/>
            <person name="Li M."/>
        </authorList>
    </citation>
    <scope>NUCLEOTIDE SEQUENCE [LARGE SCALE GENOMIC DNA]</scope>
    <source>
        <strain evidence="1">SpSt-500</strain>
    </source>
</reference>
<dbReference type="AlphaFoldDB" id="A0A832DKR1"/>
<sequence length="388" mass="44012">MKKTLSLSVLSLIIIVFLASEVLAIPAFARKYNMTCKTCHSPFPALKPYGEEFAGNGFVLKDQDAPRYFVDTGDPELSLIRDVPLAFRLEGYVTYNQSNLEKSDFNAPLLFKILSGGAITKDVAYYVYYILENGEPGKIEDAWLMFNNLFGSELDFTIGQFQVSDPVFKRELRLTRDDYYIYKVKPGLSNVDLTYDRGILLAYGFESGTDLTLEVVNGNGIGEGVSNIFDDDKYKNFFGRISQDAGEHLRIGALGYYGKEEKTVEDIARTNQLWMVGGDATVSFEPLELNLQYVERNDDNALFAENKTDAKTRGAFAELIYRPEGDASKWYSVAIFNWIESDFKELNLKQLGVHFGYVLRRNIRLVTEYSHNFTDKYGKINFGFVSAF</sequence>
<gene>
    <name evidence="1" type="ORF">ENS56_07275</name>
</gene>
<organism evidence="1">
    <name type="scientific">Ignavibacterium album</name>
    <dbReference type="NCBI Taxonomy" id="591197"/>
    <lineage>
        <taxon>Bacteria</taxon>
        <taxon>Pseudomonadati</taxon>
        <taxon>Ignavibacteriota</taxon>
        <taxon>Ignavibacteria</taxon>
        <taxon>Ignavibacteriales</taxon>
        <taxon>Ignavibacteriaceae</taxon>
        <taxon>Ignavibacterium</taxon>
    </lineage>
</organism>
<comment type="caution">
    <text evidence="1">The sequence shown here is derived from an EMBL/GenBank/DDBJ whole genome shotgun (WGS) entry which is preliminary data.</text>
</comment>